<feature type="signal peptide" evidence="1">
    <location>
        <begin position="1"/>
        <end position="17"/>
    </location>
</feature>
<organism evidence="2 3">
    <name type="scientific">Vibrio tetraodonis subsp. pristinus</name>
    <dbReference type="NCBI Taxonomy" id="2695891"/>
    <lineage>
        <taxon>Bacteria</taxon>
        <taxon>Pseudomonadati</taxon>
        <taxon>Pseudomonadota</taxon>
        <taxon>Gammaproteobacteria</taxon>
        <taxon>Vibrionales</taxon>
        <taxon>Vibrionaceae</taxon>
        <taxon>Vibrio</taxon>
    </lineage>
</organism>
<feature type="chain" id="PRO_5026909631" description="Solute-binding protein family 3/N-terminal domain-containing protein" evidence="1">
    <location>
        <begin position="18"/>
        <end position="267"/>
    </location>
</feature>
<gene>
    <name evidence="2" type="ORF">GTG28_05595</name>
</gene>
<evidence type="ECO:0000256" key="1">
    <source>
        <dbReference type="SAM" id="SignalP"/>
    </source>
</evidence>
<dbReference type="Proteomes" id="UP000478571">
    <property type="component" value="Unassembled WGS sequence"/>
</dbReference>
<reference evidence="2 3" key="1">
    <citation type="submission" date="2020-01" db="EMBL/GenBank/DDBJ databases">
        <title>Draft Genome Sequence of Vibrio sp. strain OCN044, Isolated from a Healthy Coral at Palmyra Atoll.</title>
        <authorList>
            <person name="Videau P."/>
            <person name="Loughran R."/>
            <person name="Esquivel A."/>
            <person name="Deadmond M."/>
            <person name="Paddock B.E."/>
            <person name="Saw J.H."/>
            <person name="Ushijima B."/>
        </authorList>
    </citation>
    <scope>NUCLEOTIDE SEQUENCE [LARGE SCALE GENOMIC DNA]</scope>
    <source>
        <strain evidence="2 3">OCN044</strain>
    </source>
</reference>
<sequence>MRQLAIVLFMLCQSAVAQEKVTLTLPSQQDGGHKFYHDLLHTALTDAGYNVTINTPMEHIPQKRAVKMVEAGQLSLTWLIGTEQRNQKYIPVRVPLTNGMIGKRILLIPPELQTKFDMINNLEDLQQSKMVAGLGMNWYDIDVWKMNQLPVHVEDGEWRTLYSKISSDGEVNYFPRGMTEIVDEAKQNDHLAIEQRLMLVYDKDFYFYLSESAAGYQTVIEKALQQAKASGLMGKLIEKHWQRTYERITPDQRVVINLSLPKASSHK</sequence>
<comment type="caution">
    <text evidence="2">The sequence shown here is derived from an EMBL/GenBank/DDBJ whole genome shotgun (WGS) entry which is preliminary data.</text>
</comment>
<dbReference type="EMBL" id="WWEU01000001">
    <property type="protein sequence ID" value="MYM58690.1"/>
    <property type="molecule type" value="Genomic_DNA"/>
</dbReference>
<evidence type="ECO:0000313" key="2">
    <source>
        <dbReference type="EMBL" id="MYM58690.1"/>
    </source>
</evidence>
<proteinExistence type="predicted"/>
<keyword evidence="1" id="KW-0732">Signal</keyword>
<name>A0A6L8LVL0_9VIBR</name>
<evidence type="ECO:0000313" key="3">
    <source>
        <dbReference type="Proteomes" id="UP000478571"/>
    </source>
</evidence>
<protein>
    <recommendedName>
        <fullName evidence="4">Solute-binding protein family 3/N-terminal domain-containing protein</fullName>
    </recommendedName>
</protein>
<keyword evidence="3" id="KW-1185">Reference proteome</keyword>
<dbReference type="RefSeq" id="WP_160927731.1">
    <property type="nucleotide sequence ID" value="NZ_WWEU01000001.1"/>
</dbReference>
<dbReference type="AlphaFoldDB" id="A0A6L8LVL0"/>
<accession>A0A6L8LVL0</accession>
<dbReference type="SUPFAM" id="SSF53850">
    <property type="entry name" value="Periplasmic binding protein-like II"/>
    <property type="match status" value="1"/>
</dbReference>
<evidence type="ECO:0008006" key="4">
    <source>
        <dbReference type="Google" id="ProtNLM"/>
    </source>
</evidence>